<feature type="domain" description="MAM" evidence="3">
    <location>
        <begin position="154"/>
        <end position="317"/>
    </location>
</feature>
<dbReference type="OMA" id="FDSYNLC"/>
<dbReference type="OrthoDB" id="412155at2759"/>
<feature type="domain" description="MAM" evidence="3">
    <location>
        <begin position="664"/>
        <end position="827"/>
    </location>
</feature>
<sequence length="2189" mass="235023">MATVNCSNSEALGMQDGTIPNDHITASSGDGCCLAWMARLHNNIAWVPLKCLDAWIEVDLLQSTVVSGVTTQGWQKSTRSSLVTTKYKVAYKKQPSYESERVKDVNGDIKVFVGNTNSNTRSLACSMRVWWRRLYTSSLLNVRIGRPTVPLMDLKCDFDSYNLCRFNNSQNDDFDWTLDNGGTPSSGTGPNADHTLGTSNGVYIYTEASIPRLPSDKARLDSPKAIAPATGACVRFWYHMYGTGMGSLTVYTGDGQGGLGPARWSANGTSGNKWFDASIDIDPGVEFQVSFVGECGSDFTSDIAIDDISVHEEKCRPTVPLMDLKCDFDSYNLCRFNNSQNDDFDWTLDNGGTPSSGTGPNADHTLGTSNGVYIYTEASSPRLPSDKARLDSPKAIAPATGACVRFWYHMYGTGMGSLTVYTGDGQGGLGPARWSANGTSGNTWLEAAIDIAPGIEIQVSFVGERGNDFTGDMAVDDISVDEGQCNPTVPLPVLNCDFNSNNLCQFINNQNDDFDWTLNDGNTPSTDTGPDSDHSTTNSSGFYIYTEASSPRLPSDKARLDSPKAIAPATGACVRFWYHMYGADMGSLTVYTGDGQGGLGPACWSASGNASNKWFDASIDIDPGVEYQVSFVGERGSDFTSDIAIDDISFHEEKCRPTVPLMDLKCDFDSYNLCQFNNSQNDDFDWTLDSGGTGSSGTGPNADHTLGTSNGVYIYTEASSPRLPSDKARLDSPKAIAPATGACVRFWYHMYGANMGSLTVYTGDGQGGLGPARWSANGTSGNKWLDAAIDIAPGIEVQVSFVGERGNDFTGDMAVDDISVDEGQCNPTAPLPVLNCDFNSNNLCQFINNQNDDFDWTLNNGNTPSTDTGPDSDHSTTNSSGFYIYTEASSPRLPSDKARLDSPKAIAPATGACVRFWYHMYGADMGSLTVYTGDGQGGLGHARWSASGNASNKWFDASIDIDPGVEYQVSFVGERGSDFTSDIAIDDISVHEEKCGPTVPLMDLKCDFDSYNLCQFNNSQNDDFDWTLDSGGTGSSGTGPNADHTLGTSNGVYIYTEASSPRLPSDKARLDSPKAIAPATGACVRFWYHMYGADMGSLTVYTGDGQGGLGPARWSANGTSGNKWLDAAIDIAPGIEVQVSFVGERGNDYKGDMAVDDISVDEGQCNPTVPLPVVLNCDFNSNNLCQFINNQNDDFDWTLNNGNTPSTDTGPDSDHSTTNSSGFYIYTEASSPRLPSDKARLDSPKAIAPATGACVRFWYHMYGADMGSLTVYTGDGQGGLGPARWSASGNASNKWFDASIDIDPGVEYQVSFVGERGSDFTSDIAIDDISVHEEKCSGPTVPLMDLKCDFDSYNLCQFNNSQNDDFDWTLDSGGTGSSGTGPNADHTLGTSNGVYIYTEASSPRLPSDKARLDSPKAIAPATGACVRFWYHMYGADMGSLTVYTGDGQGGLGPACWSANGTSGNKWLDAAIDIAPGIEVQVSFVGERGNDYKGDMAVDDISVDEGQCNPTVPLPALNCDFDSNNLCQFINSKNDDFDWTLYKDTTPSVDTGPDADHTTRNSSGFYIYTEASAPRVAFHKARLDSPKAIAPATGACVRFWYHMFGVDVGSLTVYTGDGQGGLGPARWSANSNSGKLWIETAIDIASGVDFQVSFVGVRGSDDKGDIAIDDISYHEEKCRPTVPLMDLKCDFDSYNLCQFSNSQNDDFDWTLNRGGTPSLDTGPIADHTLGTSNGFYIYTETSDPRVASDKARLDSPKAIAPATGACVRFWYHMYGADMGSLTVYTGDGQGGLGPARWSANGTSGNKWLDAAIYIASGMEVRVSFVGERGNDYRGDMAVDDISVDEGPCNPTVPLPALNCDFNSNNLCQFINNQKDDFDWTLNNGYTPSSDTGPDSDHSTTNSSGFYIFTEASSPRFPSDKARLDSPKAIAPATGACVRFWYHMYGAHMGSLTVYTGDGQGGLGPARWSASGNASNNWFDASIDIDPGIEFQVSFMGERGSDFTSDIAIDDISVHEEICGPTVPLMDLKCDFDSYNLCQFNNSQNDDFDWTLDSGGTSSSSTGPNADHTQGNSNGVYIYTEASSPRLPSDKARLDSPKAIAPATGACVRFWYHMYGTGMGSLTVYTGDGQGGLGPARWSASDNYGNKWLDASIDIASGLEFRVIFIGERGSDYHGDMALDDISVDEGKCGV</sequence>
<evidence type="ECO:0000259" key="2">
    <source>
        <dbReference type="PROSITE" id="PS50022"/>
    </source>
</evidence>
<feature type="compositionally biased region" description="Polar residues" evidence="1">
    <location>
        <begin position="519"/>
        <end position="540"/>
    </location>
</feature>
<feature type="compositionally biased region" description="Low complexity" evidence="1">
    <location>
        <begin position="2052"/>
        <end position="2061"/>
    </location>
</feature>
<evidence type="ECO:0000313" key="4">
    <source>
        <dbReference type="EnsemblMetazoa" id="XP_038071819.1"/>
    </source>
</evidence>
<dbReference type="RefSeq" id="XP_038071819.1">
    <property type="nucleotide sequence ID" value="XM_038215891.1"/>
</dbReference>
<feature type="domain" description="MAM" evidence="3">
    <location>
        <begin position="1856"/>
        <end position="2019"/>
    </location>
</feature>
<feature type="domain" description="MAM" evidence="3">
    <location>
        <begin position="834"/>
        <end position="997"/>
    </location>
</feature>
<keyword evidence="5" id="KW-1185">Reference proteome</keyword>
<organism evidence="4 5">
    <name type="scientific">Patiria miniata</name>
    <name type="common">Bat star</name>
    <name type="synonym">Asterina miniata</name>
    <dbReference type="NCBI Taxonomy" id="46514"/>
    <lineage>
        <taxon>Eukaryota</taxon>
        <taxon>Metazoa</taxon>
        <taxon>Echinodermata</taxon>
        <taxon>Eleutherozoa</taxon>
        <taxon>Asterozoa</taxon>
        <taxon>Asteroidea</taxon>
        <taxon>Valvatacea</taxon>
        <taxon>Valvatida</taxon>
        <taxon>Asterinidae</taxon>
        <taxon>Patiria</taxon>
    </lineage>
</organism>
<feature type="region of interest" description="Disordered" evidence="1">
    <location>
        <begin position="1198"/>
        <end position="1221"/>
    </location>
</feature>
<dbReference type="InterPro" id="IPR051560">
    <property type="entry name" value="MAM_domain-containing"/>
</dbReference>
<dbReference type="PROSITE" id="PS50022">
    <property type="entry name" value="FA58C_3"/>
    <property type="match status" value="1"/>
</dbReference>
<name>A0A914B780_PATMI</name>
<feature type="domain" description="MAM" evidence="3">
    <location>
        <begin position="324"/>
        <end position="487"/>
    </location>
</feature>
<feature type="region of interest" description="Disordered" evidence="1">
    <location>
        <begin position="857"/>
        <end position="880"/>
    </location>
</feature>
<evidence type="ECO:0000313" key="5">
    <source>
        <dbReference type="Proteomes" id="UP000887568"/>
    </source>
</evidence>
<dbReference type="GO" id="GO:0016020">
    <property type="term" value="C:membrane"/>
    <property type="evidence" value="ECO:0007669"/>
    <property type="project" value="InterPro"/>
</dbReference>
<dbReference type="SUPFAM" id="SSF49785">
    <property type="entry name" value="Galactose-binding domain-like"/>
    <property type="match status" value="1"/>
</dbReference>
<feature type="domain" description="MAM" evidence="3">
    <location>
        <begin position="1346"/>
        <end position="1509"/>
    </location>
</feature>
<dbReference type="InterPro" id="IPR008979">
    <property type="entry name" value="Galactose-bd-like_sf"/>
</dbReference>
<accession>A0A914B780</accession>
<dbReference type="SUPFAM" id="SSF49899">
    <property type="entry name" value="Concanavalin A-like lectins/glucanases"/>
    <property type="match status" value="12"/>
</dbReference>
<proteinExistence type="predicted"/>
<dbReference type="Proteomes" id="UP000887568">
    <property type="component" value="Unplaced"/>
</dbReference>
<dbReference type="InterPro" id="IPR000998">
    <property type="entry name" value="MAM_dom"/>
</dbReference>
<dbReference type="PROSITE" id="PS50060">
    <property type="entry name" value="MAM_2"/>
    <property type="match status" value="12"/>
</dbReference>
<dbReference type="CDD" id="cd06263">
    <property type="entry name" value="MAM"/>
    <property type="match status" value="12"/>
</dbReference>
<dbReference type="Pfam" id="PF00629">
    <property type="entry name" value="MAM"/>
    <property type="match status" value="12"/>
</dbReference>
<dbReference type="Gene3D" id="2.60.120.200">
    <property type="match status" value="12"/>
</dbReference>
<evidence type="ECO:0000259" key="3">
    <source>
        <dbReference type="PROSITE" id="PS50060"/>
    </source>
</evidence>
<dbReference type="PANTHER" id="PTHR23282">
    <property type="entry name" value="APICAL ENDOSOMAL GLYCOPROTEIN PRECURSOR"/>
    <property type="match status" value="1"/>
</dbReference>
<dbReference type="Gene3D" id="2.60.120.260">
    <property type="entry name" value="Galactose-binding domain-like"/>
    <property type="match status" value="1"/>
</dbReference>
<dbReference type="PANTHER" id="PTHR23282:SF101">
    <property type="entry name" value="MAM DOMAIN-CONTAINING PROTEIN"/>
    <property type="match status" value="1"/>
</dbReference>
<dbReference type="GeneID" id="119740546"/>
<dbReference type="PROSITE" id="PS01285">
    <property type="entry name" value="FA58C_1"/>
    <property type="match status" value="1"/>
</dbReference>
<protein>
    <submittedName>
        <fullName evidence="4">Uncharacterized protein</fullName>
    </submittedName>
</protein>
<feature type="domain" description="MAM" evidence="3">
    <location>
        <begin position="2026"/>
        <end position="2189"/>
    </location>
</feature>
<dbReference type="EnsemblMetazoa" id="XM_038215891.1">
    <property type="protein sequence ID" value="XP_038071819.1"/>
    <property type="gene ID" value="LOC119740546"/>
</dbReference>
<feature type="domain" description="MAM" evidence="3">
    <location>
        <begin position="1686"/>
        <end position="1849"/>
    </location>
</feature>
<feature type="domain" description="MAM" evidence="3">
    <location>
        <begin position="494"/>
        <end position="657"/>
    </location>
</feature>
<feature type="region of interest" description="Disordered" evidence="1">
    <location>
        <begin position="517"/>
        <end position="540"/>
    </location>
</feature>
<feature type="region of interest" description="Disordered" evidence="1">
    <location>
        <begin position="2049"/>
        <end position="2072"/>
    </location>
</feature>
<reference evidence="4" key="1">
    <citation type="submission" date="2022-11" db="UniProtKB">
        <authorList>
            <consortium name="EnsemblMetazoa"/>
        </authorList>
    </citation>
    <scope>IDENTIFICATION</scope>
</reference>
<dbReference type="InterPro" id="IPR000421">
    <property type="entry name" value="FA58C"/>
</dbReference>
<feature type="domain" description="F5/8 type C" evidence="2">
    <location>
        <begin position="6"/>
        <end position="120"/>
    </location>
</feature>
<dbReference type="SMART" id="SM00137">
    <property type="entry name" value="MAM"/>
    <property type="match status" value="12"/>
</dbReference>
<feature type="domain" description="MAM" evidence="3">
    <location>
        <begin position="1175"/>
        <end position="1338"/>
    </location>
</feature>
<feature type="domain" description="MAM" evidence="3">
    <location>
        <begin position="1004"/>
        <end position="1167"/>
    </location>
</feature>
<dbReference type="InterPro" id="IPR013320">
    <property type="entry name" value="ConA-like_dom_sf"/>
</dbReference>
<evidence type="ECO:0000256" key="1">
    <source>
        <dbReference type="SAM" id="MobiDB-lite"/>
    </source>
</evidence>
<feature type="domain" description="MAM" evidence="3">
    <location>
        <begin position="1516"/>
        <end position="1679"/>
    </location>
</feature>